<dbReference type="EMBL" id="KQ982650">
    <property type="protein sequence ID" value="KYQ52875.1"/>
    <property type="molecule type" value="Genomic_DNA"/>
</dbReference>
<protein>
    <submittedName>
        <fullName evidence="2">Uncharacterized protein</fullName>
    </submittedName>
</protein>
<gene>
    <name evidence="2" type="ORF">ALC60_07953</name>
</gene>
<reference evidence="2 3" key="1">
    <citation type="submission" date="2015-09" db="EMBL/GenBank/DDBJ databases">
        <title>Trachymyrmex zeteki WGS genome.</title>
        <authorList>
            <person name="Nygaard S."/>
            <person name="Hu H."/>
            <person name="Boomsma J."/>
            <person name="Zhang G."/>
        </authorList>
    </citation>
    <scope>NUCLEOTIDE SEQUENCE [LARGE SCALE GENOMIC DNA]</scope>
    <source>
        <strain evidence="2">Tzet28-1</strain>
        <tissue evidence="2">Whole body</tissue>
    </source>
</reference>
<dbReference type="Proteomes" id="UP000075809">
    <property type="component" value="Unassembled WGS sequence"/>
</dbReference>
<feature type="compositionally biased region" description="Basic and acidic residues" evidence="1">
    <location>
        <begin position="76"/>
        <end position="87"/>
    </location>
</feature>
<sequence>MEKQEKYHRELNEFERMTEEGAREQGEPLPQHGGSIGTSSTADGRTRTVRLIKTRNETPGAPRYHWPPHRITLTDQDVRDTGDQVEW</sequence>
<organism evidence="2 3">
    <name type="scientific">Mycetomoellerius zeteki</name>
    <dbReference type="NCBI Taxonomy" id="64791"/>
    <lineage>
        <taxon>Eukaryota</taxon>
        <taxon>Metazoa</taxon>
        <taxon>Ecdysozoa</taxon>
        <taxon>Arthropoda</taxon>
        <taxon>Hexapoda</taxon>
        <taxon>Insecta</taxon>
        <taxon>Pterygota</taxon>
        <taxon>Neoptera</taxon>
        <taxon>Endopterygota</taxon>
        <taxon>Hymenoptera</taxon>
        <taxon>Apocrita</taxon>
        <taxon>Aculeata</taxon>
        <taxon>Formicoidea</taxon>
        <taxon>Formicidae</taxon>
        <taxon>Myrmicinae</taxon>
        <taxon>Mycetomoellerius</taxon>
    </lineage>
</organism>
<feature type="region of interest" description="Disordered" evidence="1">
    <location>
        <begin position="1"/>
        <end position="87"/>
    </location>
</feature>
<name>A0A151WYV3_9HYME</name>
<proteinExistence type="predicted"/>
<evidence type="ECO:0000313" key="3">
    <source>
        <dbReference type="Proteomes" id="UP000075809"/>
    </source>
</evidence>
<evidence type="ECO:0000313" key="2">
    <source>
        <dbReference type="EMBL" id="KYQ52875.1"/>
    </source>
</evidence>
<evidence type="ECO:0000256" key="1">
    <source>
        <dbReference type="SAM" id="MobiDB-lite"/>
    </source>
</evidence>
<feature type="compositionally biased region" description="Basic and acidic residues" evidence="1">
    <location>
        <begin position="1"/>
        <end position="26"/>
    </location>
</feature>
<keyword evidence="3" id="KW-1185">Reference proteome</keyword>
<dbReference type="AlphaFoldDB" id="A0A151WYV3"/>
<accession>A0A151WYV3</accession>